<dbReference type="EMBL" id="JACAGB010000002">
    <property type="protein sequence ID" value="KAF6382663.1"/>
    <property type="molecule type" value="Genomic_DNA"/>
</dbReference>
<evidence type="ECO:0000313" key="2">
    <source>
        <dbReference type="Proteomes" id="UP000558488"/>
    </source>
</evidence>
<keyword evidence="2" id="KW-1185">Reference proteome</keyword>
<organism evidence="1 2">
    <name type="scientific">Pipistrellus kuhlii</name>
    <name type="common">Kuhl's pipistrelle</name>
    <dbReference type="NCBI Taxonomy" id="59472"/>
    <lineage>
        <taxon>Eukaryota</taxon>
        <taxon>Metazoa</taxon>
        <taxon>Chordata</taxon>
        <taxon>Craniata</taxon>
        <taxon>Vertebrata</taxon>
        <taxon>Euteleostomi</taxon>
        <taxon>Mammalia</taxon>
        <taxon>Eutheria</taxon>
        <taxon>Laurasiatheria</taxon>
        <taxon>Chiroptera</taxon>
        <taxon>Yangochiroptera</taxon>
        <taxon>Vespertilionidae</taxon>
        <taxon>Pipistrellus</taxon>
    </lineage>
</organism>
<dbReference type="AlphaFoldDB" id="A0A7J8A833"/>
<sequence>MQVPPVSTGGSWHVPFDRMYFTVSSYSTAKGTVAMAVDARYSAPPCLLTLFPVPTEHFPHHSTLTTHFSNSSSSFTSVRPDLYGTCAKDSRAINNADFRVYLGSSQICVTMGRLFTVFALVSWLKG</sequence>
<name>A0A7J8A833_PIPKU</name>
<protein>
    <submittedName>
        <fullName evidence="1">Uncharacterized protein</fullName>
    </submittedName>
</protein>
<dbReference type="Proteomes" id="UP000558488">
    <property type="component" value="Unassembled WGS sequence"/>
</dbReference>
<evidence type="ECO:0000313" key="1">
    <source>
        <dbReference type="EMBL" id="KAF6382663.1"/>
    </source>
</evidence>
<proteinExistence type="predicted"/>
<comment type="caution">
    <text evidence="1">The sequence shown here is derived from an EMBL/GenBank/DDBJ whole genome shotgun (WGS) entry which is preliminary data.</text>
</comment>
<accession>A0A7J8A833</accession>
<reference evidence="1 2" key="1">
    <citation type="journal article" date="2020" name="Nature">
        <title>Six reference-quality genomes reveal evolution of bat adaptations.</title>
        <authorList>
            <person name="Jebb D."/>
            <person name="Huang Z."/>
            <person name="Pippel M."/>
            <person name="Hughes G.M."/>
            <person name="Lavrichenko K."/>
            <person name="Devanna P."/>
            <person name="Winkler S."/>
            <person name="Jermiin L.S."/>
            <person name="Skirmuntt E.C."/>
            <person name="Katzourakis A."/>
            <person name="Burkitt-Gray L."/>
            <person name="Ray D.A."/>
            <person name="Sullivan K.A.M."/>
            <person name="Roscito J.G."/>
            <person name="Kirilenko B.M."/>
            <person name="Davalos L.M."/>
            <person name="Corthals A.P."/>
            <person name="Power M.L."/>
            <person name="Jones G."/>
            <person name="Ransome R.D."/>
            <person name="Dechmann D.K.N."/>
            <person name="Locatelli A.G."/>
            <person name="Puechmaille S.J."/>
            <person name="Fedrigo O."/>
            <person name="Jarvis E.D."/>
            <person name="Hiller M."/>
            <person name="Vernes S.C."/>
            <person name="Myers E.W."/>
            <person name="Teeling E.C."/>
        </authorList>
    </citation>
    <scope>NUCLEOTIDE SEQUENCE [LARGE SCALE GENOMIC DNA]</scope>
    <source>
        <strain evidence="1">MPipKuh1</strain>
        <tissue evidence="1">Flight muscle</tissue>
    </source>
</reference>
<gene>
    <name evidence="1" type="ORF">mPipKuh1_009009</name>
</gene>